<gene>
    <name evidence="2" type="ORF">GCM10022233_24960</name>
</gene>
<evidence type="ECO:0008006" key="4">
    <source>
        <dbReference type="Google" id="ProtNLM"/>
    </source>
</evidence>
<keyword evidence="1" id="KW-0812">Transmembrane</keyword>
<feature type="transmembrane region" description="Helical" evidence="1">
    <location>
        <begin position="88"/>
        <end position="108"/>
    </location>
</feature>
<keyword evidence="1" id="KW-0472">Membrane</keyword>
<sequence length="188" mass="20605">MAKERVGHIVISKRVVQIGHEVYPLANISRVQTLQVYWGGKYATLYPLRQIAAIVLVVGAVVGAAVLVPPRLPPSVDSDIGQMARQFAAVLSAVAGVVVAYWLVILLYRIFFRRRRYALVIETAGTQYTALSGTDYPEIHRIRNVIVGAIENPPAQATSVQVHGDVVMGDKVGRDQHKQTGSGNRMYT</sequence>
<evidence type="ECO:0000313" key="3">
    <source>
        <dbReference type="Proteomes" id="UP001499984"/>
    </source>
</evidence>
<keyword evidence="3" id="KW-1185">Reference proteome</keyword>
<organism evidence="2 3">
    <name type="scientific">Streptomyces shaanxiensis</name>
    <dbReference type="NCBI Taxonomy" id="653357"/>
    <lineage>
        <taxon>Bacteria</taxon>
        <taxon>Bacillati</taxon>
        <taxon>Actinomycetota</taxon>
        <taxon>Actinomycetes</taxon>
        <taxon>Kitasatosporales</taxon>
        <taxon>Streptomycetaceae</taxon>
        <taxon>Streptomyces</taxon>
    </lineage>
</organism>
<evidence type="ECO:0000313" key="2">
    <source>
        <dbReference type="EMBL" id="GAA4052924.1"/>
    </source>
</evidence>
<dbReference type="RefSeq" id="WP_345011759.1">
    <property type="nucleotide sequence ID" value="NZ_BAAAZY010000008.1"/>
</dbReference>
<dbReference type="Proteomes" id="UP001499984">
    <property type="component" value="Unassembled WGS sequence"/>
</dbReference>
<dbReference type="Pfam" id="PF19744">
    <property type="entry name" value="DUF6232"/>
    <property type="match status" value="1"/>
</dbReference>
<protein>
    <recommendedName>
        <fullName evidence="4">PH domain-containing protein</fullName>
    </recommendedName>
</protein>
<dbReference type="EMBL" id="BAAAZY010000008">
    <property type="protein sequence ID" value="GAA4052924.1"/>
    <property type="molecule type" value="Genomic_DNA"/>
</dbReference>
<name>A0ABP7UU67_9ACTN</name>
<dbReference type="InterPro" id="IPR045629">
    <property type="entry name" value="DUF6232"/>
</dbReference>
<feature type="transmembrane region" description="Helical" evidence="1">
    <location>
        <begin position="51"/>
        <end position="68"/>
    </location>
</feature>
<accession>A0ABP7UU67</accession>
<proteinExistence type="predicted"/>
<reference evidence="3" key="1">
    <citation type="journal article" date="2019" name="Int. J. Syst. Evol. Microbiol.">
        <title>The Global Catalogue of Microorganisms (GCM) 10K type strain sequencing project: providing services to taxonomists for standard genome sequencing and annotation.</title>
        <authorList>
            <consortium name="The Broad Institute Genomics Platform"/>
            <consortium name="The Broad Institute Genome Sequencing Center for Infectious Disease"/>
            <person name="Wu L."/>
            <person name="Ma J."/>
        </authorList>
    </citation>
    <scope>NUCLEOTIDE SEQUENCE [LARGE SCALE GENOMIC DNA]</scope>
    <source>
        <strain evidence="3">JCM 16925</strain>
    </source>
</reference>
<comment type="caution">
    <text evidence="2">The sequence shown here is derived from an EMBL/GenBank/DDBJ whole genome shotgun (WGS) entry which is preliminary data.</text>
</comment>
<keyword evidence="1" id="KW-1133">Transmembrane helix</keyword>
<evidence type="ECO:0000256" key="1">
    <source>
        <dbReference type="SAM" id="Phobius"/>
    </source>
</evidence>